<gene>
    <name evidence="2" type="ORF">BJ508DRAFT_340962</name>
</gene>
<sequence length="202" mass="23638">MGKSSLSLNAEVDSNEIRTTPPQRNQARPKENQTPLQARIARLETRRKSLLQRVALLNERRNITFTLFKTPIKELEITARDRAPLDPPFFRYPVTFRNITDCEDHLRVQEEMFEDMRKRALFSERLDEALLLNIPFKEQMELVFGVAREFGFHEGPAPESIEESVLKFRQLLLQNGIIEPDEMVEIDKKVVEMTTRSKVDRV</sequence>
<dbReference type="EMBL" id="ML119813">
    <property type="protein sequence ID" value="RPA73691.1"/>
    <property type="molecule type" value="Genomic_DNA"/>
</dbReference>
<organism evidence="2 3">
    <name type="scientific">Ascobolus immersus RN42</name>
    <dbReference type="NCBI Taxonomy" id="1160509"/>
    <lineage>
        <taxon>Eukaryota</taxon>
        <taxon>Fungi</taxon>
        <taxon>Dikarya</taxon>
        <taxon>Ascomycota</taxon>
        <taxon>Pezizomycotina</taxon>
        <taxon>Pezizomycetes</taxon>
        <taxon>Pezizales</taxon>
        <taxon>Ascobolaceae</taxon>
        <taxon>Ascobolus</taxon>
    </lineage>
</organism>
<name>A0A3N4HNP2_ASCIM</name>
<keyword evidence="3" id="KW-1185">Reference proteome</keyword>
<evidence type="ECO:0000313" key="3">
    <source>
        <dbReference type="Proteomes" id="UP000275078"/>
    </source>
</evidence>
<evidence type="ECO:0000313" key="2">
    <source>
        <dbReference type="EMBL" id="RPA73691.1"/>
    </source>
</evidence>
<feature type="region of interest" description="Disordered" evidence="1">
    <location>
        <begin position="1"/>
        <end position="35"/>
    </location>
</feature>
<reference evidence="2 3" key="1">
    <citation type="journal article" date="2018" name="Nat. Ecol. Evol.">
        <title>Pezizomycetes genomes reveal the molecular basis of ectomycorrhizal truffle lifestyle.</title>
        <authorList>
            <person name="Murat C."/>
            <person name="Payen T."/>
            <person name="Noel B."/>
            <person name="Kuo A."/>
            <person name="Morin E."/>
            <person name="Chen J."/>
            <person name="Kohler A."/>
            <person name="Krizsan K."/>
            <person name="Balestrini R."/>
            <person name="Da Silva C."/>
            <person name="Montanini B."/>
            <person name="Hainaut M."/>
            <person name="Levati E."/>
            <person name="Barry K.W."/>
            <person name="Belfiori B."/>
            <person name="Cichocki N."/>
            <person name="Clum A."/>
            <person name="Dockter R.B."/>
            <person name="Fauchery L."/>
            <person name="Guy J."/>
            <person name="Iotti M."/>
            <person name="Le Tacon F."/>
            <person name="Lindquist E.A."/>
            <person name="Lipzen A."/>
            <person name="Malagnac F."/>
            <person name="Mello A."/>
            <person name="Molinier V."/>
            <person name="Miyauchi S."/>
            <person name="Poulain J."/>
            <person name="Riccioni C."/>
            <person name="Rubini A."/>
            <person name="Sitrit Y."/>
            <person name="Splivallo R."/>
            <person name="Traeger S."/>
            <person name="Wang M."/>
            <person name="Zifcakova L."/>
            <person name="Wipf D."/>
            <person name="Zambonelli A."/>
            <person name="Paolocci F."/>
            <person name="Nowrousian M."/>
            <person name="Ottonello S."/>
            <person name="Baldrian P."/>
            <person name="Spatafora J.W."/>
            <person name="Henrissat B."/>
            <person name="Nagy L.G."/>
            <person name="Aury J.M."/>
            <person name="Wincker P."/>
            <person name="Grigoriev I.V."/>
            <person name="Bonfante P."/>
            <person name="Martin F.M."/>
        </authorList>
    </citation>
    <scope>NUCLEOTIDE SEQUENCE [LARGE SCALE GENOMIC DNA]</scope>
    <source>
        <strain evidence="2 3">RN42</strain>
    </source>
</reference>
<dbReference type="AlphaFoldDB" id="A0A3N4HNP2"/>
<proteinExistence type="predicted"/>
<feature type="compositionally biased region" description="Polar residues" evidence="1">
    <location>
        <begin position="17"/>
        <end position="35"/>
    </location>
</feature>
<dbReference type="Proteomes" id="UP000275078">
    <property type="component" value="Unassembled WGS sequence"/>
</dbReference>
<accession>A0A3N4HNP2</accession>
<protein>
    <submittedName>
        <fullName evidence="2">Uncharacterized protein</fullName>
    </submittedName>
</protein>
<evidence type="ECO:0000256" key="1">
    <source>
        <dbReference type="SAM" id="MobiDB-lite"/>
    </source>
</evidence>